<evidence type="ECO:0000313" key="2">
    <source>
        <dbReference type="EMBL" id="KAH0577526.1"/>
    </source>
</evidence>
<dbReference type="Proteomes" id="UP000018208">
    <property type="component" value="Unassembled WGS sequence"/>
</dbReference>
<reference evidence="2" key="2">
    <citation type="submission" date="2020-12" db="EMBL/GenBank/DDBJ databases">
        <title>New Spironucleus salmonicida genome in near-complete chromosomes.</title>
        <authorList>
            <person name="Xu F."/>
            <person name="Kurt Z."/>
            <person name="Jimenez-Gonzalez A."/>
            <person name="Astvaldsson A."/>
            <person name="Andersson J.O."/>
            <person name="Svard S.G."/>
        </authorList>
    </citation>
    <scope>NUCLEOTIDE SEQUENCE</scope>
    <source>
        <strain evidence="2">ATCC 50377</strain>
    </source>
</reference>
<dbReference type="AlphaFoldDB" id="V6LIL5"/>
<dbReference type="EMBL" id="KI546135">
    <property type="protein sequence ID" value="EST43556.1"/>
    <property type="molecule type" value="Genomic_DNA"/>
</dbReference>
<evidence type="ECO:0000313" key="1">
    <source>
        <dbReference type="EMBL" id="EST43556.1"/>
    </source>
</evidence>
<name>V6LIL5_9EUKA</name>
<proteinExistence type="predicted"/>
<dbReference type="VEuPathDB" id="GiardiaDB:SS50377_20880"/>
<reference evidence="1 2" key="1">
    <citation type="journal article" date="2014" name="PLoS Genet.">
        <title>The Genome of Spironucleus salmonicida Highlights a Fish Pathogen Adapted to Fluctuating Environments.</title>
        <authorList>
            <person name="Xu F."/>
            <person name="Jerlstrom-Hultqvist J."/>
            <person name="Einarsson E."/>
            <person name="Astvaldsson A."/>
            <person name="Svard S.G."/>
            <person name="Andersson J.O."/>
        </authorList>
    </citation>
    <scope>NUCLEOTIDE SEQUENCE</scope>
    <source>
        <strain evidence="2">ATCC 50377</strain>
    </source>
</reference>
<sequence length="212" mass="25551">MNKNSLVYEHNRFKVSSYIGIFSKLPQKIELQRASNQILFKQYTPKLRKPLQDTVDITNIGKIKIKVKYSTSRHNQEVKFIEESLFGDEVAYIIKTQRKRLIVDIIRSFIKQKQNCVKFPIKLEKFRLIKYQGTLIFNCQDNQKEVDLILVNLKKYYEQLFQDKGRTFRQIMFLKYQKHISDIYVLYQDQDTYTNKFCKSILITIDMVKYFK</sequence>
<evidence type="ECO:0000313" key="3">
    <source>
        <dbReference type="Proteomes" id="UP000018208"/>
    </source>
</evidence>
<keyword evidence="3" id="KW-1185">Reference proteome</keyword>
<protein>
    <submittedName>
        <fullName evidence="1">Uncharacterized protein</fullName>
    </submittedName>
</protein>
<organism evidence="1">
    <name type="scientific">Spironucleus salmonicida</name>
    <dbReference type="NCBI Taxonomy" id="348837"/>
    <lineage>
        <taxon>Eukaryota</taxon>
        <taxon>Metamonada</taxon>
        <taxon>Diplomonadida</taxon>
        <taxon>Hexamitidae</taxon>
        <taxon>Hexamitinae</taxon>
        <taxon>Spironucleus</taxon>
    </lineage>
</organism>
<gene>
    <name evidence="1" type="ORF">SS50377_16594</name>
    <name evidence="2" type="ORF">SS50377_20880</name>
</gene>
<accession>V6LIL5</accession>
<dbReference type="EMBL" id="AUWU02000001">
    <property type="protein sequence ID" value="KAH0577526.1"/>
    <property type="molecule type" value="Genomic_DNA"/>
</dbReference>